<dbReference type="Proteomes" id="UP000005835">
    <property type="component" value="Unassembled WGS sequence"/>
</dbReference>
<dbReference type="HOGENOM" id="CLU_048266_0_0_4"/>
<protein>
    <recommendedName>
        <fullName evidence="3">Bro-N domain-containing protein</fullName>
    </recommendedName>
</protein>
<dbReference type="PATRIC" id="fig|742823.3.peg.2093"/>
<dbReference type="Pfam" id="PF13310">
    <property type="entry name" value="Virulence_RhuM"/>
    <property type="match status" value="1"/>
</dbReference>
<name>K1JJF6_9BURK</name>
<dbReference type="PIRSF" id="PIRSF015268">
    <property type="entry name" value="Virulence_RhuM"/>
    <property type="match status" value="1"/>
</dbReference>
<dbReference type="OrthoDB" id="9802752at2"/>
<dbReference type="AlphaFoldDB" id="K1JJF6"/>
<dbReference type="EMBL" id="ADMG01000047">
    <property type="protein sequence ID" value="EKB30261.1"/>
    <property type="molecule type" value="Genomic_DNA"/>
</dbReference>
<comment type="caution">
    <text evidence="1">The sequence shown here is derived from an EMBL/GenBank/DDBJ whole genome shotgun (WGS) entry which is preliminary data.</text>
</comment>
<accession>K1JJF6</accession>
<gene>
    <name evidence="1" type="ORF">HMPREF9465_02087</name>
</gene>
<evidence type="ECO:0008006" key="3">
    <source>
        <dbReference type="Google" id="ProtNLM"/>
    </source>
</evidence>
<organism evidence="1 2">
    <name type="scientific">Sutterella wadsworthensis 2_1_59BFAA</name>
    <dbReference type="NCBI Taxonomy" id="742823"/>
    <lineage>
        <taxon>Bacteria</taxon>
        <taxon>Pseudomonadati</taxon>
        <taxon>Pseudomonadota</taxon>
        <taxon>Betaproteobacteria</taxon>
        <taxon>Burkholderiales</taxon>
        <taxon>Sutterellaceae</taxon>
        <taxon>Sutterella</taxon>
    </lineage>
</organism>
<evidence type="ECO:0000313" key="2">
    <source>
        <dbReference type="Proteomes" id="UP000005835"/>
    </source>
</evidence>
<dbReference type="PANTHER" id="PTHR35810">
    <property type="entry name" value="CYTOPLASMIC PROTEIN-RELATED"/>
    <property type="match status" value="1"/>
</dbReference>
<proteinExistence type="predicted"/>
<dbReference type="PANTHER" id="PTHR35810:SF1">
    <property type="entry name" value="CYTOPLASMIC PROTEIN"/>
    <property type="match status" value="1"/>
</dbReference>
<reference evidence="1 2" key="1">
    <citation type="submission" date="2012-05" db="EMBL/GenBank/DDBJ databases">
        <title>The Genome Sequence of Sutterella wadsworthensis 2_1_59BFAA.</title>
        <authorList>
            <consortium name="The Broad Institute Genome Sequencing Platform"/>
            <person name="Earl A."/>
            <person name="Ward D."/>
            <person name="Feldgarden M."/>
            <person name="Gevers D."/>
            <person name="Daigneault M."/>
            <person name="Strauss J."/>
            <person name="Allen-Vercoe E."/>
            <person name="Walker B."/>
            <person name="Young S.K."/>
            <person name="Zeng Q."/>
            <person name="Gargeya S."/>
            <person name="Fitzgerald M."/>
            <person name="Haas B."/>
            <person name="Abouelleil A."/>
            <person name="Alvarado L."/>
            <person name="Arachchi H.M."/>
            <person name="Berlin A.M."/>
            <person name="Chapman S.B."/>
            <person name="Goldberg J."/>
            <person name="Griggs A."/>
            <person name="Gujja S."/>
            <person name="Hansen M."/>
            <person name="Howarth C."/>
            <person name="Imamovic A."/>
            <person name="Larimer J."/>
            <person name="McCowen C."/>
            <person name="Montmayeur A."/>
            <person name="Murphy C."/>
            <person name="Neiman D."/>
            <person name="Pearson M."/>
            <person name="Priest M."/>
            <person name="Roberts A."/>
            <person name="Saif S."/>
            <person name="Shea T."/>
            <person name="Sisk P."/>
            <person name="Sykes S."/>
            <person name="Wortman J."/>
            <person name="Nusbaum C."/>
            <person name="Birren B."/>
        </authorList>
    </citation>
    <scope>NUCLEOTIDE SEQUENCE [LARGE SCALE GENOMIC DNA]</scope>
    <source>
        <strain evidence="1 2">2_1_59BFAA</strain>
    </source>
</reference>
<dbReference type="eggNOG" id="COG3943">
    <property type="taxonomic scope" value="Bacteria"/>
</dbReference>
<dbReference type="InterPro" id="IPR011204">
    <property type="entry name" value="Virulence_RhuM-like"/>
</dbReference>
<dbReference type="RefSeq" id="WP_005436838.1">
    <property type="nucleotide sequence ID" value="NZ_JH815520.1"/>
</dbReference>
<evidence type="ECO:0000313" key="1">
    <source>
        <dbReference type="EMBL" id="EKB30261.1"/>
    </source>
</evidence>
<sequence length="348" mass="40499">MANKPVIHEGASGTVVIYQDDAEKIRVQALLYDETLWLTQKLLAELFDTSKQNISKHLRRIFEDGELIENSVVNDLLTTASDGKSYRTKLYNLDAVIAVGYRVNSKRATSFRIWATQILREYIVKGFAMDDERMKNPEYFLGKDYFDEMLERIRDIRSSERRFYQKITDIYAQCSVDYNQNAEITRRFFATVQNKMHWATSRQTAAEIIYSRADHTKPNMGLTTWKHAPEGRIYQADVTIAKNYLGSEEMEKLNRLVSMYLDYAENQAKKGIPMTMADWVKRLDAFLQFNEEELLQDPQGKVSKAVADAFAIKEYQLYRKGLLESYQSDFDLFVVEQSLNEIEKLAKP</sequence>
<keyword evidence="2" id="KW-1185">Reference proteome</keyword>
<dbReference type="STRING" id="742823.HMPREF9465_02087"/>